<protein>
    <submittedName>
        <fullName evidence="1">Uncharacterized protein</fullName>
    </submittedName>
</protein>
<dbReference type="Proteomes" id="UP000663874">
    <property type="component" value="Unassembled WGS sequence"/>
</dbReference>
<evidence type="ECO:0000313" key="1">
    <source>
        <dbReference type="EMBL" id="CAF3807908.1"/>
    </source>
</evidence>
<reference evidence="1" key="1">
    <citation type="submission" date="2021-02" db="EMBL/GenBank/DDBJ databases">
        <authorList>
            <person name="Nowell W R."/>
        </authorList>
    </citation>
    <scope>NUCLEOTIDE SEQUENCE</scope>
</reference>
<organism evidence="1 2">
    <name type="scientific">Rotaria sordida</name>
    <dbReference type="NCBI Taxonomy" id="392033"/>
    <lineage>
        <taxon>Eukaryota</taxon>
        <taxon>Metazoa</taxon>
        <taxon>Spiralia</taxon>
        <taxon>Gnathifera</taxon>
        <taxon>Rotifera</taxon>
        <taxon>Eurotatoria</taxon>
        <taxon>Bdelloidea</taxon>
        <taxon>Philodinida</taxon>
        <taxon>Philodinidae</taxon>
        <taxon>Rotaria</taxon>
    </lineage>
</organism>
<sequence length="255" mass="30729">LNLISHISNMKQTCSIFLDQYKIHNLFELNNELNFYIEIIIHYYYLNIDELMNDEYNEIYIDDFNIEKINYLQTLIFDIKIPITFHAKLTNLYSKNIFHYLRRFILISNNNFQLTPLLIDKFCQLEIIEIISINSHLNRSTINYLQQVLKPNNYPNLNLFRFWIGSVDAKHLLKHLHKTIRLAFENIKPAFQFDISIINQLSQINEISKCILYDNTHEIHQYFHSLLSIHSNQLSIIYPNFLNYKPLYSEQKFDK</sequence>
<dbReference type="EMBL" id="CAJOBE010002224">
    <property type="protein sequence ID" value="CAF3807908.1"/>
    <property type="molecule type" value="Genomic_DNA"/>
</dbReference>
<evidence type="ECO:0000313" key="2">
    <source>
        <dbReference type="Proteomes" id="UP000663874"/>
    </source>
</evidence>
<dbReference type="AlphaFoldDB" id="A0A819C995"/>
<proteinExistence type="predicted"/>
<name>A0A819C995_9BILA</name>
<feature type="non-terminal residue" evidence="1">
    <location>
        <position position="1"/>
    </location>
</feature>
<accession>A0A819C995</accession>
<gene>
    <name evidence="1" type="ORF">FNK824_LOCUS15391</name>
</gene>
<comment type="caution">
    <text evidence="1">The sequence shown here is derived from an EMBL/GenBank/DDBJ whole genome shotgun (WGS) entry which is preliminary data.</text>
</comment>